<protein>
    <recommendedName>
        <fullName evidence="2">Acyl-CoA dehydrogenase/oxidase C-terminal domain-containing protein</fullName>
    </recommendedName>
</protein>
<organism evidence="1">
    <name type="scientific">marine metagenome</name>
    <dbReference type="NCBI Taxonomy" id="408172"/>
    <lineage>
        <taxon>unclassified sequences</taxon>
        <taxon>metagenomes</taxon>
        <taxon>ecological metagenomes</taxon>
    </lineage>
</organism>
<name>A0A382PQC8_9ZZZZ</name>
<evidence type="ECO:0008006" key="2">
    <source>
        <dbReference type="Google" id="ProtNLM"/>
    </source>
</evidence>
<dbReference type="InterPro" id="IPR036250">
    <property type="entry name" value="AcylCo_DH-like_C"/>
</dbReference>
<dbReference type="GO" id="GO:0016627">
    <property type="term" value="F:oxidoreductase activity, acting on the CH-CH group of donors"/>
    <property type="evidence" value="ECO:0007669"/>
    <property type="project" value="InterPro"/>
</dbReference>
<dbReference type="SUPFAM" id="SSF47203">
    <property type="entry name" value="Acyl-CoA dehydrogenase C-terminal domain-like"/>
    <property type="match status" value="1"/>
</dbReference>
<sequence>VLGAPGYRIAGGSDEIQRNIIGERVLGLPKEPDPYKGLPWEDIPKN</sequence>
<proteinExistence type="predicted"/>
<evidence type="ECO:0000313" key="1">
    <source>
        <dbReference type="EMBL" id="SVC74885.1"/>
    </source>
</evidence>
<feature type="non-terminal residue" evidence="1">
    <location>
        <position position="1"/>
    </location>
</feature>
<reference evidence="1" key="1">
    <citation type="submission" date="2018-05" db="EMBL/GenBank/DDBJ databases">
        <authorList>
            <person name="Lanie J.A."/>
            <person name="Ng W.-L."/>
            <person name="Kazmierczak K.M."/>
            <person name="Andrzejewski T.M."/>
            <person name="Davidsen T.M."/>
            <person name="Wayne K.J."/>
            <person name="Tettelin H."/>
            <person name="Glass J.I."/>
            <person name="Rusch D."/>
            <person name="Podicherti R."/>
            <person name="Tsui H.-C.T."/>
            <person name="Winkler M.E."/>
        </authorList>
    </citation>
    <scope>NUCLEOTIDE SEQUENCE</scope>
</reference>
<accession>A0A382PQC8</accession>
<dbReference type="Gene3D" id="1.20.140.10">
    <property type="entry name" value="Butyryl-CoA Dehydrogenase, subunit A, domain 3"/>
    <property type="match status" value="1"/>
</dbReference>
<dbReference type="EMBL" id="UINC01108635">
    <property type="protein sequence ID" value="SVC74885.1"/>
    <property type="molecule type" value="Genomic_DNA"/>
</dbReference>
<gene>
    <name evidence="1" type="ORF">METZ01_LOCUS327739</name>
</gene>
<dbReference type="AlphaFoldDB" id="A0A382PQC8"/>